<sequence length="466" mass="52876">MRLIRCYDKAGKYVKFVNSVDASFPNRVVSIKLINNRFGNGIDYEALSVLLRTAPQKFDKITIINEASLSPAYLAFLVAAFNKTNCLVLKSCLRSEAEFSCLVAGLAQADGLRELHMKMERYDVPDHLFLMVLQAISSSSSLEKVDLESSNCLSEDNLTDRLIEAIETNRSLKALSLFLDWGDDEHPLVLQQVFVAIVRNGRVKDLSMGYYHALYHTGQSLYQEILMEALCNQECRLEKLRLNRIKIVQEAGTQQVSDDSKDDIPKNTSLKHLSITKCRLDCSQVTTIMRRLTSLHAVHLSGNSLQSMFMFDDLLLKKQLQSLVIENNKVGEADIKSFLMQLPATRSLQNLELCGNPFLVSKTCVRLLGDCMSQNTSLERLELGEDLAEHHLNTFSVPLSLNRAGRQYLQNDADVALATNLWPMILHRAGTKLWYYDIGDSWKHPANTRRRVDAVFWLLRERILIS</sequence>
<reference evidence="1" key="1">
    <citation type="submission" date="2023-08" db="EMBL/GenBank/DDBJ databases">
        <authorList>
            <person name="Audoor S."/>
            <person name="Bilcke G."/>
        </authorList>
    </citation>
    <scope>NUCLEOTIDE SEQUENCE</scope>
</reference>
<comment type="caution">
    <text evidence="1">The sequence shown here is derived from an EMBL/GenBank/DDBJ whole genome shotgun (WGS) entry which is preliminary data.</text>
</comment>
<dbReference type="PANTHER" id="PTHR47679:SF2">
    <property type="entry name" value="C-TERMINAL OF ROC (COR) DOMAIN-CONTAINING PROTEIN"/>
    <property type="match status" value="1"/>
</dbReference>
<dbReference type="Gene3D" id="3.80.10.10">
    <property type="entry name" value="Ribonuclease Inhibitor"/>
    <property type="match status" value="2"/>
</dbReference>
<proteinExistence type="predicted"/>
<keyword evidence="2" id="KW-1185">Reference proteome</keyword>
<dbReference type="AlphaFoldDB" id="A0AAD2G9X6"/>
<dbReference type="SUPFAM" id="SSF52047">
    <property type="entry name" value="RNI-like"/>
    <property type="match status" value="1"/>
</dbReference>
<name>A0AAD2G9X6_9STRA</name>
<gene>
    <name evidence="1" type="ORF">CYCCA115_LOCUS22083</name>
</gene>
<organism evidence="1 2">
    <name type="scientific">Cylindrotheca closterium</name>
    <dbReference type="NCBI Taxonomy" id="2856"/>
    <lineage>
        <taxon>Eukaryota</taxon>
        <taxon>Sar</taxon>
        <taxon>Stramenopiles</taxon>
        <taxon>Ochrophyta</taxon>
        <taxon>Bacillariophyta</taxon>
        <taxon>Bacillariophyceae</taxon>
        <taxon>Bacillariophycidae</taxon>
        <taxon>Bacillariales</taxon>
        <taxon>Bacillariaceae</taxon>
        <taxon>Cylindrotheca</taxon>
    </lineage>
</organism>
<protein>
    <submittedName>
        <fullName evidence="1">Uncharacterized protein</fullName>
    </submittedName>
</protein>
<dbReference type="InterPro" id="IPR032675">
    <property type="entry name" value="LRR_dom_sf"/>
</dbReference>
<dbReference type="Proteomes" id="UP001295423">
    <property type="component" value="Unassembled WGS sequence"/>
</dbReference>
<evidence type="ECO:0000313" key="1">
    <source>
        <dbReference type="EMBL" id="CAJ1966500.1"/>
    </source>
</evidence>
<evidence type="ECO:0000313" key="2">
    <source>
        <dbReference type="Proteomes" id="UP001295423"/>
    </source>
</evidence>
<accession>A0AAD2G9X6</accession>
<dbReference type="EMBL" id="CAKOGP040002291">
    <property type="protein sequence ID" value="CAJ1966500.1"/>
    <property type="molecule type" value="Genomic_DNA"/>
</dbReference>
<dbReference type="PANTHER" id="PTHR47679">
    <property type="entry name" value="PROTEIN TORNADO 1"/>
    <property type="match status" value="1"/>
</dbReference>